<accession>A0A6I3KC36</accession>
<dbReference type="EMBL" id="WMBQ01000001">
    <property type="protein sequence ID" value="MTD92985.1"/>
    <property type="molecule type" value="Genomic_DNA"/>
</dbReference>
<keyword evidence="1" id="KW-1133">Transmembrane helix</keyword>
<name>A0A6I3KC36_9HYPH</name>
<proteinExistence type="predicted"/>
<keyword evidence="1" id="KW-0812">Transmembrane</keyword>
<dbReference type="PANTHER" id="PTHR30336">
    <property type="entry name" value="INNER MEMBRANE PROTEIN, PROBABLE PERMEASE"/>
    <property type="match status" value="1"/>
</dbReference>
<keyword evidence="1" id="KW-0472">Membrane</keyword>
<dbReference type="Pfam" id="PF02698">
    <property type="entry name" value="DUF218"/>
    <property type="match status" value="1"/>
</dbReference>
<sequence>MFYISKILWGLAEPSTLLIALLAAGAVLLFTRFSRTGRWLVATAAVLGVIGGFSPLSTWLILPLEDRFPRADLSGRPIDGIVILGGAEDSRVAAARGAHALNMSAERMTEAAALARRFPDARVVFTGGSIEVLSAPTYEADAARHLLSDLGIDGERVLFDRQARNTAENAHYARRLADPKPGERWLLVTSGWHMPRAMGLFRKAGFELEAWPTDYRTIGPKDAWAPFASPGAGLHRLDFVTKEWIGLLFNWLSGRSDRLLPGP</sequence>
<protein>
    <submittedName>
        <fullName evidence="3">YdcF family protein</fullName>
    </submittedName>
</protein>
<dbReference type="InterPro" id="IPR003848">
    <property type="entry name" value="DUF218"/>
</dbReference>
<dbReference type="Proteomes" id="UP000440694">
    <property type="component" value="Unassembled WGS sequence"/>
</dbReference>
<dbReference type="GO" id="GO:0043164">
    <property type="term" value="P:Gram-negative-bacterium-type cell wall biogenesis"/>
    <property type="evidence" value="ECO:0007669"/>
    <property type="project" value="TreeGrafter"/>
</dbReference>
<dbReference type="AlphaFoldDB" id="A0A6I3KC36"/>
<evidence type="ECO:0000259" key="2">
    <source>
        <dbReference type="Pfam" id="PF02698"/>
    </source>
</evidence>
<dbReference type="PANTHER" id="PTHR30336:SF4">
    <property type="entry name" value="ENVELOPE BIOGENESIS FACTOR ELYC"/>
    <property type="match status" value="1"/>
</dbReference>
<evidence type="ECO:0000313" key="3">
    <source>
        <dbReference type="EMBL" id="MTD92985.1"/>
    </source>
</evidence>
<feature type="domain" description="DUF218" evidence="2">
    <location>
        <begin position="79"/>
        <end position="246"/>
    </location>
</feature>
<comment type="caution">
    <text evidence="3">The sequence shown here is derived from an EMBL/GenBank/DDBJ whole genome shotgun (WGS) entry which is preliminary data.</text>
</comment>
<dbReference type="CDD" id="cd06259">
    <property type="entry name" value="YdcF-like"/>
    <property type="match status" value="1"/>
</dbReference>
<dbReference type="InterPro" id="IPR014729">
    <property type="entry name" value="Rossmann-like_a/b/a_fold"/>
</dbReference>
<feature type="transmembrane region" description="Helical" evidence="1">
    <location>
        <begin position="39"/>
        <end position="62"/>
    </location>
</feature>
<organism evidence="3 4">
    <name type="scientific">Hyphomicrobium album</name>
    <dbReference type="NCBI Taxonomy" id="2665159"/>
    <lineage>
        <taxon>Bacteria</taxon>
        <taxon>Pseudomonadati</taxon>
        <taxon>Pseudomonadota</taxon>
        <taxon>Alphaproteobacteria</taxon>
        <taxon>Hyphomicrobiales</taxon>
        <taxon>Hyphomicrobiaceae</taxon>
        <taxon>Hyphomicrobium</taxon>
    </lineage>
</organism>
<reference evidence="3 4" key="1">
    <citation type="submission" date="2019-11" db="EMBL/GenBank/DDBJ databases">
        <title>Identification of a novel strain.</title>
        <authorList>
            <person name="Xu Q."/>
            <person name="Wang G."/>
        </authorList>
    </citation>
    <scope>NUCLEOTIDE SEQUENCE [LARGE SCALE GENOMIC DNA]</scope>
    <source>
        <strain evidence="4">xq</strain>
    </source>
</reference>
<dbReference type="Gene3D" id="3.40.50.620">
    <property type="entry name" value="HUPs"/>
    <property type="match status" value="1"/>
</dbReference>
<dbReference type="RefSeq" id="WP_154737568.1">
    <property type="nucleotide sequence ID" value="NZ_WMBQ01000001.1"/>
</dbReference>
<gene>
    <name evidence="3" type="ORF">GIW81_01410</name>
</gene>
<dbReference type="GO" id="GO:0000270">
    <property type="term" value="P:peptidoglycan metabolic process"/>
    <property type="evidence" value="ECO:0007669"/>
    <property type="project" value="TreeGrafter"/>
</dbReference>
<evidence type="ECO:0000256" key="1">
    <source>
        <dbReference type="SAM" id="Phobius"/>
    </source>
</evidence>
<keyword evidence="4" id="KW-1185">Reference proteome</keyword>
<evidence type="ECO:0000313" key="4">
    <source>
        <dbReference type="Proteomes" id="UP000440694"/>
    </source>
</evidence>
<dbReference type="InterPro" id="IPR051599">
    <property type="entry name" value="Cell_Envelope_Assoc"/>
</dbReference>
<dbReference type="GO" id="GO:0005886">
    <property type="term" value="C:plasma membrane"/>
    <property type="evidence" value="ECO:0007669"/>
    <property type="project" value="TreeGrafter"/>
</dbReference>
<feature type="transmembrane region" description="Helical" evidence="1">
    <location>
        <begin position="7"/>
        <end position="33"/>
    </location>
</feature>